<comment type="caution">
    <text evidence="2">The sequence shown here is derived from an EMBL/GenBank/DDBJ whole genome shotgun (WGS) entry which is preliminary data.</text>
</comment>
<dbReference type="EMBL" id="JASCZI010181335">
    <property type="protein sequence ID" value="MED6182087.1"/>
    <property type="molecule type" value="Genomic_DNA"/>
</dbReference>
<evidence type="ECO:0000313" key="2">
    <source>
        <dbReference type="EMBL" id="MED6182087.1"/>
    </source>
</evidence>
<accession>A0ABU6W8K1</accession>
<proteinExistence type="predicted"/>
<keyword evidence="1" id="KW-0812">Transmembrane</keyword>
<reference evidence="2 3" key="1">
    <citation type="journal article" date="2023" name="Plants (Basel)">
        <title>Bridging the Gap: Combining Genomics and Transcriptomics Approaches to Understand Stylosanthes scabra, an Orphan Legume from the Brazilian Caatinga.</title>
        <authorList>
            <person name="Ferreira-Neto J.R.C."/>
            <person name="da Silva M.D."/>
            <person name="Binneck E."/>
            <person name="de Melo N.F."/>
            <person name="da Silva R.H."/>
            <person name="de Melo A.L.T.M."/>
            <person name="Pandolfi V."/>
            <person name="Bustamante F.O."/>
            <person name="Brasileiro-Vidal A.C."/>
            <person name="Benko-Iseppon A.M."/>
        </authorList>
    </citation>
    <scope>NUCLEOTIDE SEQUENCE [LARGE SCALE GENOMIC DNA]</scope>
    <source>
        <tissue evidence="2">Leaves</tissue>
    </source>
</reference>
<feature type="transmembrane region" description="Helical" evidence="1">
    <location>
        <begin position="52"/>
        <end position="75"/>
    </location>
</feature>
<keyword evidence="1" id="KW-0472">Membrane</keyword>
<gene>
    <name evidence="2" type="ORF">PIB30_025323</name>
</gene>
<evidence type="ECO:0000313" key="3">
    <source>
        <dbReference type="Proteomes" id="UP001341840"/>
    </source>
</evidence>
<organism evidence="2 3">
    <name type="scientific">Stylosanthes scabra</name>
    <dbReference type="NCBI Taxonomy" id="79078"/>
    <lineage>
        <taxon>Eukaryota</taxon>
        <taxon>Viridiplantae</taxon>
        <taxon>Streptophyta</taxon>
        <taxon>Embryophyta</taxon>
        <taxon>Tracheophyta</taxon>
        <taxon>Spermatophyta</taxon>
        <taxon>Magnoliopsida</taxon>
        <taxon>eudicotyledons</taxon>
        <taxon>Gunneridae</taxon>
        <taxon>Pentapetalae</taxon>
        <taxon>rosids</taxon>
        <taxon>fabids</taxon>
        <taxon>Fabales</taxon>
        <taxon>Fabaceae</taxon>
        <taxon>Papilionoideae</taxon>
        <taxon>50 kb inversion clade</taxon>
        <taxon>dalbergioids sensu lato</taxon>
        <taxon>Dalbergieae</taxon>
        <taxon>Pterocarpus clade</taxon>
        <taxon>Stylosanthes</taxon>
    </lineage>
</organism>
<feature type="transmembrane region" description="Helical" evidence="1">
    <location>
        <begin position="134"/>
        <end position="154"/>
    </location>
</feature>
<evidence type="ECO:0000256" key="1">
    <source>
        <dbReference type="SAM" id="Phobius"/>
    </source>
</evidence>
<keyword evidence="3" id="KW-1185">Reference proteome</keyword>
<dbReference type="Proteomes" id="UP001341840">
    <property type="component" value="Unassembled WGS sequence"/>
</dbReference>
<name>A0ABU6W8K1_9FABA</name>
<keyword evidence="1" id="KW-1133">Transmembrane helix</keyword>
<protein>
    <submittedName>
        <fullName evidence="2">Uncharacterized protein</fullName>
    </submittedName>
</protein>
<sequence length="204" mass="22356">MRIVATSKQRQGANPFSSSSAAFFPPPAVSFDPPGFCGSPLLPLRLRLGPVAALRPAFCVVPILRLVCVLLPRIWDLPWLRPYSASIQSFACSALSSRTFFSTGIAIKSPPFPNSASIPSFPLLHPRVLIDPDLLLFLLLFCIFSFSMVCSLGIRRMEVMARFLAAGSFSQSIADDFGRSAAEYICRELHESDEANLLDEEGML</sequence>